<dbReference type="SUPFAM" id="SSF50182">
    <property type="entry name" value="Sm-like ribonucleoproteins"/>
    <property type="match status" value="1"/>
</dbReference>
<dbReference type="AlphaFoldDB" id="A0A937DKD0"/>
<feature type="compositionally biased region" description="Polar residues" evidence="6">
    <location>
        <begin position="55"/>
        <end position="65"/>
    </location>
</feature>
<comment type="caution">
    <text evidence="9">The sequence shown here is derived from an EMBL/GenBank/DDBJ whole genome shotgun (WGS) entry which is preliminary data.</text>
</comment>
<dbReference type="Gene3D" id="1.10.287.1260">
    <property type="match status" value="1"/>
</dbReference>
<accession>A0A937DKD0</accession>
<dbReference type="InterPro" id="IPR006685">
    <property type="entry name" value="MscS_channel_2nd"/>
</dbReference>
<keyword evidence="3 7" id="KW-0812">Transmembrane</keyword>
<evidence type="ECO:0000256" key="5">
    <source>
        <dbReference type="ARBA" id="ARBA00023136"/>
    </source>
</evidence>
<dbReference type="EMBL" id="JAERQG010000002">
    <property type="protein sequence ID" value="MBL0765889.1"/>
    <property type="molecule type" value="Genomic_DNA"/>
</dbReference>
<evidence type="ECO:0000256" key="4">
    <source>
        <dbReference type="ARBA" id="ARBA00022989"/>
    </source>
</evidence>
<dbReference type="SUPFAM" id="SSF82861">
    <property type="entry name" value="Mechanosensitive channel protein MscS (YggB), transmembrane region"/>
    <property type="match status" value="1"/>
</dbReference>
<dbReference type="Proteomes" id="UP000642920">
    <property type="component" value="Unassembled WGS sequence"/>
</dbReference>
<evidence type="ECO:0000256" key="3">
    <source>
        <dbReference type="ARBA" id="ARBA00022692"/>
    </source>
</evidence>
<dbReference type="PANTHER" id="PTHR30221:SF1">
    <property type="entry name" value="SMALL-CONDUCTANCE MECHANOSENSITIVE CHANNEL"/>
    <property type="match status" value="1"/>
</dbReference>
<evidence type="ECO:0000313" key="10">
    <source>
        <dbReference type="Proteomes" id="UP000642920"/>
    </source>
</evidence>
<proteinExistence type="inferred from homology"/>
<dbReference type="PANTHER" id="PTHR30221">
    <property type="entry name" value="SMALL-CONDUCTANCE MECHANOSENSITIVE CHANNEL"/>
    <property type="match status" value="1"/>
</dbReference>
<feature type="transmembrane region" description="Helical" evidence="7">
    <location>
        <begin position="144"/>
        <end position="162"/>
    </location>
</feature>
<organism evidence="9 10">
    <name type="scientific">Marivirga atlantica</name>
    <dbReference type="NCBI Taxonomy" id="1548457"/>
    <lineage>
        <taxon>Bacteria</taxon>
        <taxon>Pseudomonadati</taxon>
        <taxon>Bacteroidota</taxon>
        <taxon>Cytophagia</taxon>
        <taxon>Cytophagales</taxon>
        <taxon>Marivirgaceae</taxon>
        <taxon>Marivirga</taxon>
    </lineage>
</organism>
<dbReference type="InterPro" id="IPR023408">
    <property type="entry name" value="MscS_beta-dom_sf"/>
</dbReference>
<gene>
    <name evidence="9" type="ORF">JKP34_11545</name>
</gene>
<dbReference type="Gene3D" id="2.30.30.60">
    <property type="match status" value="1"/>
</dbReference>
<evidence type="ECO:0000256" key="1">
    <source>
        <dbReference type="ARBA" id="ARBA00004141"/>
    </source>
</evidence>
<evidence type="ECO:0000256" key="6">
    <source>
        <dbReference type="SAM" id="MobiDB-lite"/>
    </source>
</evidence>
<reference evidence="9" key="1">
    <citation type="submission" date="2021-01" db="EMBL/GenBank/DDBJ databases">
        <title>Marivirga sp. nov., isolated from intertidal surface sediments.</title>
        <authorList>
            <person name="Zhang M."/>
        </authorList>
    </citation>
    <scope>NUCLEOTIDE SEQUENCE</scope>
    <source>
        <strain evidence="9">SM1354</strain>
    </source>
</reference>
<dbReference type="InterPro" id="IPR010920">
    <property type="entry name" value="LSM_dom_sf"/>
</dbReference>
<name>A0A937DKD0_9BACT</name>
<sequence length="346" mass="38067">MDSLGKALENDSLARADSSIEVKPIGQPRVLPDSIAKSLNKSTKLPAPLKKDSTKSAAQKDTVQNKSEELLGNKNTKNKSETKSDEGDDKLETIAKLISGDNIFYSIVFLVFGYFIIRLLSYLLNALAERSPNYRITFKGAIPIIKIVTWSTIITLIIVVVFRPSITTMLAFSASIGVAVGFASQDILKNIFGGIVILLDRPFVSGDKIEVDKYYGEVVEIGLRSTRIVTPDDSLVSVPNSVMMSGSVSNSNSGELNCQVVAEIFLPNDTDTTKVRAIATEAAATSKYVYLNKPIVVLFFHEINQSGSYLKMKLKAYVMDTRDEFKFKSEMTELVINELVKEGLLK</sequence>
<feature type="transmembrane region" description="Helical" evidence="7">
    <location>
        <begin position="103"/>
        <end position="124"/>
    </location>
</feature>
<dbReference type="GO" id="GO:0008381">
    <property type="term" value="F:mechanosensitive monoatomic ion channel activity"/>
    <property type="evidence" value="ECO:0007669"/>
    <property type="project" value="InterPro"/>
</dbReference>
<keyword evidence="10" id="KW-1185">Reference proteome</keyword>
<dbReference type="GO" id="GO:0016020">
    <property type="term" value="C:membrane"/>
    <property type="evidence" value="ECO:0007669"/>
    <property type="project" value="UniProtKB-SubCell"/>
</dbReference>
<dbReference type="InterPro" id="IPR045275">
    <property type="entry name" value="MscS_archaea/bacteria_type"/>
</dbReference>
<keyword evidence="4 7" id="KW-1133">Transmembrane helix</keyword>
<comment type="subcellular location">
    <subcellularLocation>
        <location evidence="1">Membrane</location>
        <topology evidence="1">Multi-pass membrane protein</topology>
    </subcellularLocation>
</comment>
<evidence type="ECO:0000259" key="8">
    <source>
        <dbReference type="Pfam" id="PF00924"/>
    </source>
</evidence>
<evidence type="ECO:0000256" key="7">
    <source>
        <dbReference type="SAM" id="Phobius"/>
    </source>
</evidence>
<protein>
    <submittedName>
        <fullName evidence="9">Mechanosensitive ion channel family protein</fullName>
    </submittedName>
</protein>
<evidence type="ECO:0000313" key="9">
    <source>
        <dbReference type="EMBL" id="MBL0765889.1"/>
    </source>
</evidence>
<dbReference type="InterPro" id="IPR011014">
    <property type="entry name" value="MscS_channel_TM-2"/>
</dbReference>
<dbReference type="Pfam" id="PF00924">
    <property type="entry name" value="MS_channel_2nd"/>
    <property type="match status" value="1"/>
</dbReference>
<feature type="region of interest" description="Disordered" evidence="6">
    <location>
        <begin position="37"/>
        <end position="86"/>
    </location>
</feature>
<keyword evidence="5 7" id="KW-0472">Membrane</keyword>
<evidence type="ECO:0000256" key="2">
    <source>
        <dbReference type="ARBA" id="ARBA00008017"/>
    </source>
</evidence>
<comment type="similarity">
    <text evidence="2">Belongs to the MscS (TC 1.A.23) family.</text>
</comment>
<feature type="domain" description="Mechanosensitive ion channel MscS" evidence="8">
    <location>
        <begin position="186"/>
        <end position="252"/>
    </location>
</feature>